<feature type="region of interest" description="Disordered" evidence="1">
    <location>
        <begin position="1"/>
        <end position="21"/>
    </location>
</feature>
<feature type="domain" description="AAA+ ATPase" evidence="2">
    <location>
        <begin position="345"/>
        <end position="731"/>
    </location>
</feature>
<dbReference type="SMART" id="SM00382">
    <property type="entry name" value="AAA"/>
    <property type="match status" value="1"/>
</dbReference>
<dbReference type="EMBL" id="FOSZ01000002">
    <property type="protein sequence ID" value="SFK77668.1"/>
    <property type="molecule type" value="Genomic_DNA"/>
</dbReference>
<name>A0A1I4C924_9RHOB</name>
<dbReference type="InterPro" id="IPR027417">
    <property type="entry name" value="P-loop_NTPase"/>
</dbReference>
<dbReference type="GO" id="GO:0005524">
    <property type="term" value="F:ATP binding"/>
    <property type="evidence" value="ECO:0007669"/>
    <property type="project" value="InterPro"/>
</dbReference>
<dbReference type="GO" id="GO:0016887">
    <property type="term" value="F:ATP hydrolysis activity"/>
    <property type="evidence" value="ECO:0007669"/>
    <property type="project" value="InterPro"/>
</dbReference>
<organism evidence="3 4">
    <name type="scientific">Shimia haliotis</name>
    <dbReference type="NCBI Taxonomy" id="1280847"/>
    <lineage>
        <taxon>Bacteria</taxon>
        <taxon>Pseudomonadati</taxon>
        <taxon>Pseudomonadota</taxon>
        <taxon>Alphaproteobacteria</taxon>
        <taxon>Rhodobacterales</taxon>
        <taxon>Roseobacteraceae</taxon>
    </lineage>
</organism>
<dbReference type="SUPFAM" id="SSF52540">
    <property type="entry name" value="P-loop containing nucleoside triphosphate hydrolases"/>
    <property type="match status" value="1"/>
</dbReference>
<evidence type="ECO:0000313" key="3">
    <source>
        <dbReference type="EMBL" id="SFK77668.1"/>
    </source>
</evidence>
<dbReference type="InterPro" id="IPR003593">
    <property type="entry name" value="AAA+_ATPase"/>
</dbReference>
<dbReference type="RefSeq" id="WP_244503549.1">
    <property type="nucleotide sequence ID" value="NZ_FOSZ01000002.1"/>
</dbReference>
<keyword evidence="4" id="KW-1185">Reference proteome</keyword>
<reference evidence="4" key="1">
    <citation type="submission" date="2016-10" db="EMBL/GenBank/DDBJ databases">
        <authorList>
            <person name="Varghese N."/>
            <person name="Submissions S."/>
        </authorList>
    </citation>
    <scope>NUCLEOTIDE SEQUENCE [LARGE SCALE GENOMIC DNA]</scope>
    <source>
        <strain evidence="4">DSM 28453</strain>
    </source>
</reference>
<protein>
    <submittedName>
        <fullName evidence="3">5-methylcytosine-specific restriction enzyme B</fullName>
    </submittedName>
</protein>
<dbReference type="InterPro" id="IPR052934">
    <property type="entry name" value="Methyl-DNA_Rec/Restrict_Enz"/>
</dbReference>
<dbReference type="Gene3D" id="3.40.50.300">
    <property type="entry name" value="P-loop containing nucleotide triphosphate hydrolases"/>
    <property type="match status" value="1"/>
</dbReference>
<dbReference type="STRING" id="1280847.SAMN04488036_102136"/>
<evidence type="ECO:0000256" key="1">
    <source>
        <dbReference type="SAM" id="MobiDB-lite"/>
    </source>
</evidence>
<feature type="compositionally biased region" description="Basic and acidic residues" evidence="1">
    <location>
        <begin position="1"/>
        <end position="11"/>
    </location>
</feature>
<evidence type="ECO:0000313" key="4">
    <source>
        <dbReference type="Proteomes" id="UP000198851"/>
    </source>
</evidence>
<dbReference type="InterPro" id="IPR011704">
    <property type="entry name" value="ATPase_dyneun-rel_AAA"/>
</dbReference>
<dbReference type="PANTHER" id="PTHR37291:SF1">
    <property type="entry name" value="TYPE IV METHYL-DIRECTED RESTRICTION ENZYME ECOKMCRB SUBUNIT"/>
    <property type="match status" value="1"/>
</dbReference>
<dbReference type="Pfam" id="PF07728">
    <property type="entry name" value="AAA_5"/>
    <property type="match status" value="1"/>
</dbReference>
<dbReference type="PANTHER" id="PTHR37291">
    <property type="entry name" value="5-METHYLCYTOSINE-SPECIFIC RESTRICTION ENZYME B"/>
    <property type="match status" value="1"/>
</dbReference>
<dbReference type="AlphaFoldDB" id="A0A1I4C924"/>
<accession>A0A1I4C924</accession>
<sequence length="852" mass="96791">MWSDIEKRVSENEADAEQSPAPHRMAIFSKLRNAPLIPVHAVKKMAFFKLEDDEAFLWELTRPALNFFVHAKHAEAMKEAGFFPEPRPYDHSKPPSGGRHVALSQKQSFEKDDCLCIKVTGPEDIDRLISVITETQGFAQGRVISRAQIEAAMDAYDSFRNNGAHSDNFGVFGEPRDYWVRSSRDRENRVYPTKPLIGFILGKTKLNGGWGQKSDAAARLHNAGFIIVDQNDQPIERPERYEHLMEGADRIRLCALNYFIEPAREKAAREVSIRAGDLAAAIGLKDAFPNICQALGGEKFQNLAQVPPPTSTEPNPSSSTVFTYTLNSQPEADIVTDTNNTTSPSAVNLILYGPPGTGKTYQTAWEAVRLCIGTEAAAELRDDRDALTTEYRRLANEGRIEFLTFHQSLSYEEFVEGLRPSTGDDDLEGPDETAGGTGFRLKCHEGIFKRISERARLDQGDHGGSQRLDRSSRVFKVALGRRHVEDDRIRFGLDNDLIHLGWGEDIDWSDERFDEFNEIFAEWRTKKNPDASGHDGNIVCTFSFRADMQVGDYVVVSDGRDRIQAFGQVVGEYYFDPDATYHPHRRKMEWLWRSDEGTDRSRFYPNGFRRHSVYKLNQSLIDWDALEEITFGEDTSLHSKEGRDYVLIIDEINRANISKVFGELITLLEQDKRLGAQNEVRVQLPYSKKRFGVPPNLHIVGTMNTADRSIALLDTALRRRFTFQELMPDPRVLSEDVGGINLRTLLSTINERIEYLFDREHQIGHAYFTNCRSRADVDDVMRHKVIPLLAEYFYEDWVKVAAVLGDGPGMTTEHFLQAVRIAPPKGMPEDDINGDKFRWNVKANFDFSEFEA</sequence>
<evidence type="ECO:0000259" key="2">
    <source>
        <dbReference type="SMART" id="SM00382"/>
    </source>
</evidence>
<dbReference type="Proteomes" id="UP000198851">
    <property type="component" value="Unassembled WGS sequence"/>
</dbReference>
<gene>
    <name evidence="3" type="ORF">SAMN04488036_102136</name>
</gene>
<proteinExistence type="predicted"/>